<dbReference type="PANTHER" id="PTHR43104:SF2">
    <property type="entry name" value="L-2-HYDROXYGLUTARATE DEHYDROGENASE, MITOCHONDRIAL"/>
    <property type="match status" value="1"/>
</dbReference>
<feature type="non-terminal residue" evidence="5">
    <location>
        <position position="1"/>
    </location>
</feature>
<dbReference type="GO" id="GO:0047545">
    <property type="term" value="F:(S)-2-hydroxyglutarate dehydrogenase activity"/>
    <property type="evidence" value="ECO:0007669"/>
    <property type="project" value="TreeGrafter"/>
</dbReference>
<keyword evidence="3" id="KW-0274">FAD</keyword>
<comment type="caution">
    <text evidence="5">The sequence shown here is derived from an EMBL/GenBank/DDBJ whole genome shotgun (WGS) entry which is preliminary data.</text>
</comment>
<evidence type="ECO:0000256" key="3">
    <source>
        <dbReference type="ARBA" id="ARBA00022827"/>
    </source>
</evidence>
<dbReference type="PANTHER" id="PTHR43104">
    <property type="entry name" value="L-2-HYDROXYGLUTARATE DEHYDROGENASE, MITOCHONDRIAL"/>
    <property type="match status" value="1"/>
</dbReference>
<evidence type="ECO:0000313" key="5">
    <source>
        <dbReference type="EMBL" id="OUC92978.1"/>
    </source>
</evidence>
<keyword evidence="6" id="KW-1185">Reference proteome</keyword>
<dbReference type="AlphaFoldDB" id="A0A243RE34"/>
<keyword evidence="4" id="KW-0560">Oxidoreductase</keyword>
<comment type="cofactor">
    <cofactor evidence="1">
        <name>FAD</name>
        <dbReference type="ChEBI" id="CHEBI:57692"/>
    </cofactor>
</comment>
<dbReference type="GO" id="GO:0005737">
    <property type="term" value="C:cytoplasm"/>
    <property type="evidence" value="ECO:0007669"/>
    <property type="project" value="TreeGrafter"/>
</dbReference>
<dbReference type="EMBL" id="NGFN01000383">
    <property type="protein sequence ID" value="OUC92978.1"/>
    <property type="molecule type" value="Genomic_DNA"/>
</dbReference>
<dbReference type="Gene3D" id="3.50.50.60">
    <property type="entry name" value="FAD/NAD(P)-binding domain"/>
    <property type="match status" value="1"/>
</dbReference>
<proteinExistence type="predicted"/>
<keyword evidence="2" id="KW-0285">Flavoprotein</keyword>
<dbReference type="Proteomes" id="UP000195105">
    <property type="component" value="Unassembled WGS sequence"/>
</dbReference>
<evidence type="ECO:0000313" key="6">
    <source>
        <dbReference type="Proteomes" id="UP000195105"/>
    </source>
</evidence>
<evidence type="ECO:0000256" key="2">
    <source>
        <dbReference type="ARBA" id="ARBA00022630"/>
    </source>
</evidence>
<dbReference type="Gene3D" id="3.30.9.10">
    <property type="entry name" value="D-Amino Acid Oxidase, subunit A, domain 2"/>
    <property type="match status" value="1"/>
</dbReference>
<reference evidence="5 6" key="1">
    <citation type="submission" date="2017-05" db="EMBL/GenBank/DDBJ databases">
        <title>Biotechnological potential of actinobacteria isolated from South African environments.</title>
        <authorList>
            <person name="Le Roes-Hill M."/>
            <person name="Prins A."/>
            <person name="Durrell K.A."/>
        </authorList>
    </citation>
    <scope>NUCLEOTIDE SEQUENCE [LARGE SCALE GENOMIC DNA]</scope>
    <source>
        <strain evidence="5 6">HMC13</strain>
    </source>
</reference>
<dbReference type="InterPro" id="IPR036188">
    <property type="entry name" value="FAD/NAD-bd_sf"/>
</dbReference>
<evidence type="ECO:0000256" key="4">
    <source>
        <dbReference type="ARBA" id="ARBA00023002"/>
    </source>
</evidence>
<protein>
    <submittedName>
        <fullName evidence="5">Hydroxyglutarate oxidase</fullName>
    </submittedName>
</protein>
<accession>A0A243RE34</accession>
<evidence type="ECO:0000256" key="1">
    <source>
        <dbReference type="ARBA" id="ARBA00001974"/>
    </source>
</evidence>
<organism evidence="5 6">
    <name type="scientific">Streptomyces swartbergensis</name>
    <dbReference type="NCBI Taxonomy" id="487165"/>
    <lineage>
        <taxon>Bacteria</taxon>
        <taxon>Bacillati</taxon>
        <taxon>Actinomycetota</taxon>
        <taxon>Actinomycetes</taxon>
        <taxon>Kitasatosporales</taxon>
        <taxon>Streptomycetaceae</taxon>
        <taxon>Streptomyces</taxon>
    </lineage>
</organism>
<sequence length="114" mass="12405">VRVRELGSTLAWPGSWRIARRHWRYGAGELRRSVSKSAFTEAVRRLLPGVSEDDLVPTAAGVRAQAVLRDGTLVDDFLIREGPRTVHVLNAPSPAATASLPIGREVARRALSAL</sequence>
<name>A0A243RE34_9ACTN</name>
<gene>
    <name evidence="5" type="ORF">CA983_37170</name>
</gene>